<name>A0A916R664_9HYPH</name>
<evidence type="ECO:0000313" key="7">
    <source>
        <dbReference type="Proteomes" id="UP000596977"/>
    </source>
</evidence>
<accession>A0A916R664</accession>
<protein>
    <submittedName>
        <fullName evidence="6">ABC transporter substrate-binding protein</fullName>
    </submittedName>
</protein>
<comment type="similarity">
    <text evidence="2">Belongs to the bacterial solute-binding protein 5 family.</text>
</comment>
<feature type="signal peptide" evidence="4">
    <location>
        <begin position="1"/>
        <end position="22"/>
    </location>
</feature>
<evidence type="ECO:0000313" key="6">
    <source>
        <dbReference type="EMBL" id="GGA36561.1"/>
    </source>
</evidence>
<dbReference type="SUPFAM" id="SSF53850">
    <property type="entry name" value="Periplasmic binding protein-like II"/>
    <property type="match status" value="1"/>
</dbReference>
<keyword evidence="3 4" id="KW-0732">Signal</keyword>
<organism evidence="6 7">
    <name type="scientific">Pelagibacterium lentulum</name>
    <dbReference type="NCBI Taxonomy" id="2029865"/>
    <lineage>
        <taxon>Bacteria</taxon>
        <taxon>Pseudomonadati</taxon>
        <taxon>Pseudomonadota</taxon>
        <taxon>Alphaproteobacteria</taxon>
        <taxon>Hyphomicrobiales</taxon>
        <taxon>Devosiaceae</taxon>
        <taxon>Pelagibacterium</taxon>
    </lineage>
</organism>
<dbReference type="EMBL" id="BMKB01000001">
    <property type="protein sequence ID" value="GGA36561.1"/>
    <property type="molecule type" value="Genomic_DNA"/>
</dbReference>
<sequence>MTIKSIAAGLLATTMLAGAAQAATLQVAIDSAPAGLDPHLITAFNSVVIVQGNIYEGLTAIDIDLAVVPGLAESWEVSDDGLTYTFSLREGVTFHDGSAMTAQDVAASIARVQAEATGSPLASRVSPITAVNVVDDLTVELVLNAPFAPILTSLSGIAIVPAEFESDVDALQQTPVGTGPFAFADWQPNSYIELTRFEDYHQQGKPQLDAVRFHFVPESATRQVGITSGDYHLLPAIDPATALQLQGIPNVTVQETRDLSYTLVGFNAAREPFGDPVVRTAFNMMLDRNEIIEGALFGAGVPAGPLSPALVNWALDTGEYACYETDRDAAMAMLEEAGVELPVRLTMNVLPRQDTRDIAQVVQQQVSGAFEIELLNQEIGQFVQDWQNSNFDLFVSANGGSPDPDEYFYRTFRGGGSTNVFRYDDAEIDEWLDAGRSETEFEARKAIYDQVQRKLACEGPIAHIAYGNLFTAVANSVEGFEIYANGRLTSLVDVTVQ</sequence>
<dbReference type="OrthoDB" id="9803988at2"/>
<dbReference type="PIRSF" id="PIRSF002741">
    <property type="entry name" value="MppA"/>
    <property type="match status" value="1"/>
</dbReference>
<reference evidence="6 7" key="1">
    <citation type="journal article" date="2014" name="Int. J. Syst. Evol. Microbiol.">
        <title>Complete genome sequence of Corynebacterium casei LMG S-19264T (=DSM 44701T), isolated from a smear-ripened cheese.</title>
        <authorList>
            <consortium name="US DOE Joint Genome Institute (JGI-PGF)"/>
            <person name="Walter F."/>
            <person name="Albersmeier A."/>
            <person name="Kalinowski J."/>
            <person name="Ruckert C."/>
        </authorList>
    </citation>
    <scope>NUCLEOTIDE SEQUENCE [LARGE SCALE GENOMIC DNA]</scope>
    <source>
        <strain evidence="6 7">CGMCC 1.15896</strain>
    </source>
</reference>
<evidence type="ECO:0000256" key="3">
    <source>
        <dbReference type="ARBA" id="ARBA00022729"/>
    </source>
</evidence>
<dbReference type="InterPro" id="IPR039424">
    <property type="entry name" value="SBP_5"/>
</dbReference>
<evidence type="ECO:0000256" key="4">
    <source>
        <dbReference type="SAM" id="SignalP"/>
    </source>
</evidence>
<dbReference type="Pfam" id="PF00496">
    <property type="entry name" value="SBP_bac_5"/>
    <property type="match status" value="1"/>
</dbReference>
<gene>
    <name evidence="6" type="ORF">GCM10011499_02370</name>
</gene>
<dbReference type="Gene3D" id="3.10.105.10">
    <property type="entry name" value="Dipeptide-binding Protein, Domain 3"/>
    <property type="match status" value="1"/>
</dbReference>
<dbReference type="InterPro" id="IPR030678">
    <property type="entry name" value="Peptide/Ni-bd"/>
</dbReference>
<dbReference type="GO" id="GO:0043190">
    <property type="term" value="C:ATP-binding cassette (ABC) transporter complex"/>
    <property type="evidence" value="ECO:0007669"/>
    <property type="project" value="InterPro"/>
</dbReference>
<dbReference type="PANTHER" id="PTHR30290">
    <property type="entry name" value="PERIPLASMIC BINDING COMPONENT OF ABC TRANSPORTER"/>
    <property type="match status" value="1"/>
</dbReference>
<evidence type="ECO:0000256" key="2">
    <source>
        <dbReference type="ARBA" id="ARBA00005695"/>
    </source>
</evidence>
<evidence type="ECO:0000256" key="1">
    <source>
        <dbReference type="ARBA" id="ARBA00004418"/>
    </source>
</evidence>
<feature type="chain" id="PRO_5037434872" evidence="4">
    <location>
        <begin position="23"/>
        <end position="497"/>
    </location>
</feature>
<comment type="caution">
    <text evidence="6">The sequence shown here is derived from an EMBL/GenBank/DDBJ whole genome shotgun (WGS) entry which is preliminary data.</text>
</comment>
<dbReference type="RefSeq" id="WP_127070625.1">
    <property type="nucleotide sequence ID" value="NZ_BMKB01000001.1"/>
</dbReference>
<dbReference type="GO" id="GO:0015833">
    <property type="term" value="P:peptide transport"/>
    <property type="evidence" value="ECO:0007669"/>
    <property type="project" value="TreeGrafter"/>
</dbReference>
<dbReference type="Proteomes" id="UP000596977">
    <property type="component" value="Unassembled WGS sequence"/>
</dbReference>
<dbReference type="Gene3D" id="3.40.190.10">
    <property type="entry name" value="Periplasmic binding protein-like II"/>
    <property type="match status" value="1"/>
</dbReference>
<dbReference type="GO" id="GO:1904680">
    <property type="term" value="F:peptide transmembrane transporter activity"/>
    <property type="evidence" value="ECO:0007669"/>
    <property type="project" value="TreeGrafter"/>
</dbReference>
<feature type="domain" description="Solute-binding protein family 5" evidence="5">
    <location>
        <begin position="67"/>
        <end position="416"/>
    </location>
</feature>
<dbReference type="GO" id="GO:0030288">
    <property type="term" value="C:outer membrane-bounded periplasmic space"/>
    <property type="evidence" value="ECO:0007669"/>
    <property type="project" value="UniProtKB-ARBA"/>
</dbReference>
<comment type="subcellular location">
    <subcellularLocation>
        <location evidence="1">Periplasm</location>
    </subcellularLocation>
</comment>
<evidence type="ECO:0000259" key="5">
    <source>
        <dbReference type="Pfam" id="PF00496"/>
    </source>
</evidence>
<proteinExistence type="inferred from homology"/>
<dbReference type="AlphaFoldDB" id="A0A916R664"/>
<dbReference type="InterPro" id="IPR000914">
    <property type="entry name" value="SBP_5_dom"/>
</dbReference>
<keyword evidence="7" id="KW-1185">Reference proteome</keyword>
<dbReference type="Gene3D" id="3.90.76.10">
    <property type="entry name" value="Dipeptide-binding Protein, Domain 1"/>
    <property type="match status" value="1"/>
</dbReference>
<dbReference type="PANTHER" id="PTHR30290:SF38">
    <property type="entry name" value="D,D-DIPEPTIDE-BINDING PERIPLASMIC PROTEIN DDPA-RELATED"/>
    <property type="match status" value="1"/>
</dbReference>